<accession>A3ITM2</accession>
<dbReference type="Proteomes" id="UP000003781">
    <property type="component" value="Unassembled WGS sequence"/>
</dbReference>
<organism evidence="1 2">
    <name type="scientific">Crocosphaera chwakensis CCY0110</name>
    <dbReference type="NCBI Taxonomy" id="391612"/>
    <lineage>
        <taxon>Bacteria</taxon>
        <taxon>Bacillati</taxon>
        <taxon>Cyanobacteriota</taxon>
        <taxon>Cyanophyceae</taxon>
        <taxon>Oscillatoriophycideae</taxon>
        <taxon>Chroococcales</taxon>
        <taxon>Aphanothecaceae</taxon>
        <taxon>Crocosphaera</taxon>
        <taxon>Crocosphaera chwakensis</taxon>
    </lineage>
</organism>
<comment type="caution">
    <text evidence="1">The sequence shown here is derived from an EMBL/GenBank/DDBJ whole genome shotgun (WGS) entry which is preliminary data.</text>
</comment>
<dbReference type="AlphaFoldDB" id="A3ITM2"/>
<evidence type="ECO:0000313" key="1">
    <source>
        <dbReference type="EMBL" id="EAZ90203.1"/>
    </source>
</evidence>
<keyword evidence="2" id="KW-1185">Reference proteome</keyword>
<dbReference type="EMBL" id="AAXW01000029">
    <property type="protein sequence ID" value="EAZ90203.1"/>
    <property type="molecule type" value="Genomic_DNA"/>
</dbReference>
<dbReference type="RefSeq" id="WP_008276729.1">
    <property type="nucleotide sequence ID" value="NZ_AAXW01000029.1"/>
</dbReference>
<dbReference type="OrthoDB" id="467329at2"/>
<gene>
    <name evidence="1" type="ORF">CY0110_30673</name>
</gene>
<proteinExistence type="predicted"/>
<evidence type="ECO:0000313" key="2">
    <source>
        <dbReference type="Proteomes" id="UP000003781"/>
    </source>
</evidence>
<sequence length="72" mass="8430">MENITIQVDPKIAKAYREADVNKQQTMVHIWNLIIDEMIEDDNFEGIVQEIRQEAKEKGLTSEILEDLLKDE</sequence>
<protein>
    <submittedName>
        <fullName evidence="1">Uncharacterized protein</fullName>
    </submittedName>
</protein>
<dbReference type="eggNOG" id="ENOG50332YF">
    <property type="taxonomic scope" value="Bacteria"/>
</dbReference>
<name>A3ITM2_9CHRO</name>
<reference evidence="1 2" key="1">
    <citation type="submission" date="2007-03" db="EMBL/GenBank/DDBJ databases">
        <authorList>
            <person name="Stal L."/>
            <person name="Ferriera S."/>
            <person name="Johnson J."/>
            <person name="Kravitz S."/>
            <person name="Beeson K."/>
            <person name="Sutton G."/>
            <person name="Rogers Y.-H."/>
            <person name="Friedman R."/>
            <person name="Frazier M."/>
            <person name="Venter J.C."/>
        </authorList>
    </citation>
    <scope>NUCLEOTIDE SEQUENCE [LARGE SCALE GENOMIC DNA]</scope>
    <source>
        <strain evidence="1 2">CCY0110</strain>
    </source>
</reference>